<dbReference type="SUPFAM" id="SSF56219">
    <property type="entry name" value="DNase I-like"/>
    <property type="match status" value="1"/>
</dbReference>
<keyword evidence="2 6" id="KW-0479">Metal-binding</keyword>
<dbReference type="InterPro" id="IPR037493">
    <property type="entry name" value="ExoIII-like"/>
</dbReference>
<keyword evidence="10" id="KW-1185">Reference proteome</keyword>
<evidence type="ECO:0000259" key="8">
    <source>
        <dbReference type="Pfam" id="PF03372"/>
    </source>
</evidence>
<gene>
    <name evidence="9" type="ORF">CXB77_01465</name>
</gene>
<evidence type="ECO:0000256" key="1">
    <source>
        <dbReference type="ARBA" id="ARBA00007092"/>
    </source>
</evidence>
<evidence type="ECO:0000256" key="7">
    <source>
        <dbReference type="PIRSR" id="PIRSR604808-3"/>
    </source>
</evidence>
<comment type="caution">
    <text evidence="9">The sequence shown here is derived from an EMBL/GenBank/DDBJ whole genome shotgun (WGS) entry which is preliminary data.</text>
</comment>
<keyword evidence="6" id="KW-0464">Manganese</keyword>
<dbReference type="NCBIfam" id="NF008733">
    <property type="entry name" value="PRK11756.1"/>
    <property type="match status" value="1"/>
</dbReference>
<organism evidence="9 10">
    <name type="scientific">Chromatium okenii</name>
    <dbReference type="NCBI Taxonomy" id="61644"/>
    <lineage>
        <taxon>Bacteria</taxon>
        <taxon>Pseudomonadati</taxon>
        <taxon>Pseudomonadota</taxon>
        <taxon>Gammaproteobacteria</taxon>
        <taxon>Chromatiales</taxon>
        <taxon>Chromatiaceae</taxon>
        <taxon>Chromatium</taxon>
    </lineage>
</organism>
<dbReference type="OrthoDB" id="9803914at2"/>
<comment type="cofactor">
    <cofactor evidence="6">
        <name>Mg(2+)</name>
        <dbReference type="ChEBI" id="CHEBI:18420"/>
    </cofactor>
    <cofactor evidence="6">
        <name>Mn(2+)</name>
        <dbReference type="ChEBI" id="CHEBI:29035"/>
    </cofactor>
    <text evidence="6">Probably binds two magnesium or manganese ions per subunit.</text>
</comment>
<accession>A0A2S7XUX5</accession>
<dbReference type="PANTHER" id="PTHR43250">
    <property type="entry name" value="EXODEOXYRIBONUCLEASE III"/>
    <property type="match status" value="1"/>
</dbReference>
<dbReference type="NCBIfam" id="TIGR00195">
    <property type="entry name" value="exoDNase_III"/>
    <property type="match status" value="1"/>
</dbReference>
<dbReference type="EMBL" id="PPGH01000011">
    <property type="protein sequence ID" value="PQJ97456.1"/>
    <property type="molecule type" value="Genomic_DNA"/>
</dbReference>
<dbReference type="AlphaFoldDB" id="A0A2S7XUX5"/>
<keyword evidence="3" id="KW-0378">Hydrolase</keyword>
<dbReference type="PROSITE" id="PS51435">
    <property type="entry name" value="AP_NUCLEASE_F1_4"/>
    <property type="match status" value="1"/>
</dbReference>
<evidence type="ECO:0000256" key="2">
    <source>
        <dbReference type="ARBA" id="ARBA00022723"/>
    </source>
</evidence>
<dbReference type="GO" id="GO:0046872">
    <property type="term" value="F:metal ion binding"/>
    <property type="evidence" value="ECO:0007669"/>
    <property type="project" value="UniProtKB-KW"/>
</dbReference>
<proteinExistence type="inferred from homology"/>
<keyword evidence="4 6" id="KW-0460">Magnesium</keyword>
<evidence type="ECO:0000313" key="10">
    <source>
        <dbReference type="Proteomes" id="UP000239936"/>
    </source>
</evidence>
<feature type="site" description="Important for catalytic activity" evidence="7">
    <location>
        <position position="186"/>
    </location>
</feature>
<evidence type="ECO:0000256" key="6">
    <source>
        <dbReference type="PIRSR" id="PIRSR604808-2"/>
    </source>
</evidence>
<protein>
    <submittedName>
        <fullName evidence="9">Exodeoxyribonuclease III</fullName>
    </submittedName>
</protein>
<dbReference type="GO" id="GO:0008311">
    <property type="term" value="F:double-stranded DNA 3'-5' DNA exonuclease activity"/>
    <property type="evidence" value="ECO:0007669"/>
    <property type="project" value="InterPro"/>
</dbReference>
<dbReference type="GO" id="GO:0006281">
    <property type="term" value="P:DNA repair"/>
    <property type="evidence" value="ECO:0007669"/>
    <property type="project" value="InterPro"/>
</dbReference>
<comment type="similarity">
    <text evidence="1">Belongs to the DNA repair enzymes AP/ExoA family.</text>
</comment>
<dbReference type="RefSeq" id="WP_105072523.1">
    <property type="nucleotide sequence ID" value="NZ_PPGH01000011.1"/>
</dbReference>
<feature type="active site" description="Proton acceptor" evidence="5">
    <location>
        <position position="216"/>
    </location>
</feature>
<evidence type="ECO:0000256" key="5">
    <source>
        <dbReference type="PIRSR" id="PIRSR604808-1"/>
    </source>
</evidence>
<feature type="active site" evidence="5">
    <location>
        <position position="64"/>
    </location>
</feature>
<dbReference type="Proteomes" id="UP000239936">
    <property type="component" value="Unassembled WGS sequence"/>
</dbReference>
<name>A0A2S7XUX5_9GAMM</name>
<dbReference type="Gene3D" id="3.60.10.10">
    <property type="entry name" value="Endonuclease/exonuclease/phosphatase"/>
    <property type="match status" value="1"/>
</dbReference>
<feature type="site" description="Interaction with DNA substrate" evidence="7">
    <location>
        <position position="216"/>
    </location>
</feature>
<feature type="binding site" evidence="6">
    <location>
        <position position="106"/>
    </location>
    <ligand>
        <name>Mg(2+)</name>
        <dbReference type="ChEBI" id="CHEBI:18420"/>
        <label>1</label>
    </ligand>
</feature>
<dbReference type="Pfam" id="PF03372">
    <property type="entry name" value="Exo_endo_phos"/>
    <property type="match status" value="1"/>
</dbReference>
<dbReference type="NCBIfam" id="TIGR00633">
    <property type="entry name" value="xth"/>
    <property type="match status" value="1"/>
</dbReference>
<sequence length="225" mass="25532">TQQLGFHTAIHGQKGHYGVALLSQTAPLQIAKGFAHDAIDAQRRLIIGRYSLPRGGELTVINGYFPQGEERDHPLKFPAKQRFYADLLAHLQMNHSPDQLLAVVGDLNVAPLENDIGIGDVNAKRWRRTGKCGFLPEEREWFNRLLEWGLIDAYRAIHPDVSDQFSWFDYRSRGFEDQPRRGLRIDHILMTAPLAAQLREVGIDTAIRGMDKPSDHCPVWASFEL</sequence>
<evidence type="ECO:0000256" key="3">
    <source>
        <dbReference type="ARBA" id="ARBA00022801"/>
    </source>
</evidence>
<dbReference type="InterPro" id="IPR004808">
    <property type="entry name" value="AP_endonuc_1"/>
</dbReference>
<feature type="non-terminal residue" evidence="9">
    <location>
        <position position="1"/>
    </location>
</feature>
<dbReference type="PANTHER" id="PTHR43250:SF2">
    <property type="entry name" value="EXODEOXYRIBONUCLEASE III"/>
    <property type="match status" value="1"/>
</dbReference>
<feature type="binding site" evidence="6">
    <location>
        <position position="216"/>
    </location>
    <ligand>
        <name>Mg(2+)</name>
        <dbReference type="ChEBI" id="CHEBI:18420"/>
        <label>1</label>
    </ligand>
</feature>
<dbReference type="InterPro" id="IPR005135">
    <property type="entry name" value="Endo/exonuclease/phosphatase"/>
</dbReference>
<feature type="domain" description="Endonuclease/exonuclease/phosphatase" evidence="8">
    <location>
        <begin position="10"/>
        <end position="216"/>
    </location>
</feature>
<feature type="binding site" evidence="6">
    <location>
        <position position="108"/>
    </location>
    <ligand>
        <name>Mg(2+)</name>
        <dbReference type="ChEBI" id="CHEBI:18420"/>
        <label>1</label>
    </ligand>
</feature>
<feature type="site" description="Transition state stabilizer" evidence="7">
    <location>
        <position position="108"/>
    </location>
</feature>
<dbReference type="InterPro" id="IPR036691">
    <property type="entry name" value="Endo/exonu/phosph_ase_sf"/>
</dbReference>
<evidence type="ECO:0000256" key="4">
    <source>
        <dbReference type="ARBA" id="ARBA00022842"/>
    </source>
</evidence>
<feature type="binding site" evidence="6">
    <location>
        <position position="215"/>
    </location>
    <ligand>
        <name>Mg(2+)</name>
        <dbReference type="ChEBI" id="CHEBI:18420"/>
        <label>1</label>
    </ligand>
</feature>
<evidence type="ECO:0000313" key="9">
    <source>
        <dbReference type="EMBL" id="PQJ97456.1"/>
    </source>
</evidence>
<feature type="active site" description="Proton donor/acceptor" evidence="5">
    <location>
        <position position="106"/>
    </location>
</feature>
<reference evidence="9 10" key="1">
    <citation type="submission" date="2018-01" db="EMBL/GenBank/DDBJ databases">
        <title>The complete genome sequence of Chromatium okenii LaCa, a purple sulfur bacterium with a turbulent life.</title>
        <authorList>
            <person name="Luedin S.M."/>
            <person name="Liechti N."/>
            <person name="Storelli N."/>
            <person name="Danza F."/>
            <person name="Wittwer M."/>
            <person name="Pothier J.F."/>
            <person name="Tonolla M.A."/>
        </authorList>
    </citation>
    <scope>NUCLEOTIDE SEQUENCE [LARGE SCALE GENOMIC DNA]</scope>
    <source>
        <strain evidence="9 10">LaCa</strain>
    </source>
</reference>